<dbReference type="Pfam" id="PF18914">
    <property type="entry name" value="DUF5666"/>
    <property type="match status" value="5"/>
</dbReference>
<gene>
    <name evidence="2" type="ORF">MARLIPOL_03370</name>
</gene>
<dbReference type="PATRIC" id="fig|1318628.3.peg.670"/>
<dbReference type="RefSeq" id="WP_012136672.1">
    <property type="nucleotide sequence ID" value="NZ_KE007306.1"/>
</dbReference>
<feature type="domain" description="DUF5666" evidence="1">
    <location>
        <begin position="349"/>
        <end position="409"/>
    </location>
</feature>
<dbReference type="AlphaFoldDB" id="R8B370"/>
<dbReference type="InterPro" id="IPR043724">
    <property type="entry name" value="DUF5666"/>
</dbReference>
<dbReference type="OrthoDB" id="5622949at2"/>
<organism evidence="2 3">
    <name type="scientific">Marinobacter lipolyticus SM19</name>
    <dbReference type="NCBI Taxonomy" id="1318628"/>
    <lineage>
        <taxon>Bacteria</taxon>
        <taxon>Pseudomonadati</taxon>
        <taxon>Pseudomonadota</taxon>
        <taxon>Gammaproteobacteria</taxon>
        <taxon>Pseudomonadales</taxon>
        <taxon>Marinobacteraceae</taxon>
        <taxon>Marinobacter</taxon>
    </lineage>
</organism>
<feature type="domain" description="DUF5666" evidence="1">
    <location>
        <begin position="193"/>
        <end position="248"/>
    </location>
</feature>
<name>R8B370_9GAMM</name>
<dbReference type="Proteomes" id="UP000016540">
    <property type="component" value="Unassembled WGS sequence"/>
</dbReference>
<feature type="domain" description="DUF5666" evidence="1">
    <location>
        <begin position="279"/>
        <end position="339"/>
    </location>
</feature>
<keyword evidence="3" id="KW-1185">Reference proteome</keyword>
<reference evidence="2 3" key="1">
    <citation type="journal article" date="2013" name="Genome Announc.">
        <title>Draft Genome Sequence of the Moderately Halophilic Bacterium Marinobacter lipolyticus Strain SM19.</title>
        <authorList>
            <person name="Papke R.T."/>
            <person name="de la Haba R.R."/>
            <person name="Infante-Dominguez C."/>
            <person name="Perez D."/>
            <person name="Sanchez-Porro C."/>
            <person name="Lapierre P."/>
            <person name="Ventosa A."/>
        </authorList>
    </citation>
    <scope>NUCLEOTIDE SEQUENCE [LARGE SCALE GENOMIC DNA]</scope>
    <source>
        <strain evidence="2 3">SM19</strain>
    </source>
</reference>
<dbReference type="eggNOG" id="COG4733">
    <property type="taxonomic scope" value="Bacteria"/>
</dbReference>
<dbReference type="HOGENOM" id="CLU_035210_0_0_6"/>
<sequence length="505" mass="54016">MKPNTMYRYRSVSAGALVVVLISGCGGGGGGSVDVAEGGIRGTGASVGPVSGFGSVFVNGIRFETDGSVTSDDGISREDQLDEGMILRIDGQWRADGEGTAEQVEYDDTFRGEVVIVSETFDPDDSSIRESVTFTVYGQTIVADKQTVFKGMSLQTIDSGAFVRVSGWRLPDGRYRASYVGSLEVSLDDVEIEGRIDDSSVDVDLNRFSINGFPVEYDNTTNFGDGLTESDLNAPGLVVEVEGRIGSVDGASGLIANNIEQDESRRYQRGDDDDIEFAGPVATAFDDADSTFTINGLTVLVPDDAVFEDGLTSADLQPGLLIQVEGNFLADGRVEAEEIDIRDANAQVEGPINQASIDFSNRTFLVGGVLVRVTPLTIITDDDDDQRIGLADLSGAFDVEVEGIERSTNGGGVILEATKVEREIEDEAGNEFEVTGRLGAIDDTTVTVLGVRIRAVEGETEFDGIQRDQLMADFESGERPLIEVDYVEQPSGSSNFVADEVELED</sequence>
<dbReference type="PROSITE" id="PS51257">
    <property type="entry name" value="PROKAR_LIPOPROTEIN"/>
    <property type="match status" value="1"/>
</dbReference>
<evidence type="ECO:0000313" key="2">
    <source>
        <dbReference type="EMBL" id="EON93040.1"/>
    </source>
</evidence>
<protein>
    <recommendedName>
        <fullName evidence="1">DUF5666 domain-containing protein</fullName>
    </recommendedName>
</protein>
<proteinExistence type="predicted"/>
<dbReference type="STRING" id="1318628.MARLIPOL_03370"/>
<evidence type="ECO:0000259" key="1">
    <source>
        <dbReference type="Pfam" id="PF18914"/>
    </source>
</evidence>
<evidence type="ECO:0000313" key="3">
    <source>
        <dbReference type="Proteomes" id="UP000016540"/>
    </source>
</evidence>
<comment type="caution">
    <text evidence="2">The sequence shown here is derived from an EMBL/GenBank/DDBJ whole genome shotgun (WGS) entry which is preliminary data.</text>
</comment>
<feature type="domain" description="DUF5666" evidence="1">
    <location>
        <begin position="130"/>
        <end position="180"/>
    </location>
</feature>
<dbReference type="EMBL" id="ASAD01000007">
    <property type="protein sequence ID" value="EON93040.1"/>
    <property type="molecule type" value="Genomic_DNA"/>
</dbReference>
<accession>R8B370</accession>
<feature type="domain" description="DUF5666" evidence="1">
    <location>
        <begin position="50"/>
        <end position="105"/>
    </location>
</feature>